<evidence type="ECO:0000313" key="3">
    <source>
        <dbReference type="EMBL" id="KAK8760746.1"/>
    </source>
</evidence>
<comment type="caution">
    <text evidence="4">The sequence shown here is derived from an EMBL/GenBank/DDBJ whole genome shotgun (WGS) entry which is preliminary data.</text>
</comment>
<evidence type="ECO:0000313" key="5">
    <source>
        <dbReference type="Proteomes" id="UP001321473"/>
    </source>
</evidence>
<dbReference type="Proteomes" id="UP001321473">
    <property type="component" value="Unassembled WGS sequence"/>
</dbReference>
<feature type="region of interest" description="Disordered" evidence="1">
    <location>
        <begin position="101"/>
        <end position="185"/>
    </location>
</feature>
<organism evidence="4 5">
    <name type="scientific">Amblyomma americanum</name>
    <name type="common">Lone star tick</name>
    <dbReference type="NCBI Taxonomy" id="6943"/>
    <lineage>
        <taxon>Eukaryota</taxon>
        <taxon>Metazoa</taxon>
        <taxon>Ecdysozoa</taxon>
        <taxon>Arthropoda</taxon>
        <taxon>Chelicerata</taxon>
        <taxon>Arachnida</taxon>
        <taxon>Acari</taxon>
        <taxon>Parasitiformes</taxon>
        <taxon>Ixodida</taxon>
        <taxon>Ixodoidea</taxon>
        <taxon>Ixodidae</taxon>
        <taxon>Amblyomminae</taxon>
        <taxon>Amblyomma</taxon>
    </lineage>
</organism>
<keyword evidence="2" id="KW-0472">Membrane</keyword>
<reference evidence="4 5" key="1">
    <citation type="journal article" date="2023" name="Arcadia Sci">
        <title>De novo assembly of a long-read Amblyomma americanum tick genome.</title>
        <authorList>
            <person name="Chou S."/>
            <person name="Poskanzer K.E."/>
            <person name="Rollins M."/>
            <person name="Thuy-Boun P.S."/>
        </authorList>
    </citation>
    <scope>NUCLEOTIDE SEQUENCE [LARGE SCALE GENOMIC DNA]</scope>
    <source>
        <strain evidence="4">F_SG_1</strain>
        <tissue evidence="4">Salivary glands</tissue>
    </source>
</reference>
<keyword evidence="2" id="KW-0812">Transmembrane</keyword>
<accession>A0AAQ4EVH2</accession>
<gene>
    <name evidence="4" type="ORF">V5799_020073</name>
    <name evidence="3" type="ORF">V5799_027989</name>
</gene>
<evidence type="ECO:0000313" key="4">
    <source>
        <dbReference type="EMBL" id="KAK8778585.1"/>
    </source>
</evidence>
<feature type="compositionally biased region" description="Low complexity" evidence="1">
    <location>
        <begin position="127"/>
        <end position="137"/>
    </location>
</feature>
<reference evidence="4" key="2">
    <citation type="submission" date="2023-03" db="EMBL/GenBank/DDBJ databases">
        <authorList>
            <person name="Thuy-Boun P."/>
        </authorList>
    </citation>
    <scope>NUCLEOTIDE SEQUENCE</scope>
    <source>
        <strain evidence="4">F_SG_1</strain>
        <tissue evidence="4">Salivary glands</tissue>
    </source>
</reference>
<evidence type="ECO:0000256" key="2">
    <source>
        <dbReference type="SAM" id="Phobius"/>
    </source>
</evidence>
<evidence type="ECO:0000256" key="1">
    <source>
        <dbReference type="SAM" id="MobiDB-lite"/>
    </source>
</evidence>
<keyword evidence="5" id="KW-1185">Reference proteome</keyword>
<sequence length="322" mass="35011">MEPVEQDWRKYYDACYDRPGGPPAGDVTSPTTHVTNLAGNPAAEPVGSMPRILDEFASKTAACKRAVNDSGAGTMLVRTLVFLFVVCLCVIFLSLVVTGSTWSSTSGGASKEKQSRVTESSIHVDAPRQPAQPVVQPGRKRAAARDRASPTGVQLAHNKEAKAAPPVEANLWNADKDDGEDEKESRARICPRNDVKSSYWYREGKACVEWKYPDGYCATKHRGVARSLRECRDSCMGPGTHEGSCTLPAEYTCPVDELRFPYFAHALPNGTVECLVADAEKLRPHKCMTGENKHATQDICREACARNKGPASTNLTPSPSEL</sequence>
<feature type="transmembrane region" description="Helical" evidence="2">
    <location>
        <begin position="80"/>
        <end position="102"/>
    </location>
</feature>
<reference evidence="4" key="3">
    <citation type="submission" date="2024-02" db="EMBL/GenBank/DDBJ databases">
        <authorList>
            <person name="Mcdaniel E.A."/>
            <person name="Celebi F.M."/>
            <person name="Reiter T."/>
            <person name="Weiss E.C."/>
            <person name="Chou S."/>
        </authorList>
    </citation>
    <scope>NUCLEOTIDE SEQUENCE</scope>
    <source>
        <strain evidence="4">F_SG_1</strain>
        <tissue evidence="4">Salivary glands</tissue>
    </source>
</reference>
<dbReference type="AlphaFoldDB" id="A0AAQ4EVH2"/>
<dbReference type="EMBL" id="JARKHS020010596">
    <property type="protein sequence ID" value="KAK8778585.1"/>
    <property type="molecule type" value="Genomic_DNA"/>
</dbReference>
<dbReference type="EMBL" id="JARKHS020031958">
    <property type="protein sequence ID" value="KAK8760746.1"/>
    <property type="molecule type" value="Genomic_DNA"/>
</dbReference>
<name>A0AAQ4EVH2_AMBAM</name>
<protein>
    <submittedName>
        <fullName evidence="4">Uncharacterized protein</fullName>
    </submittedName>
</protein>
<proteinExistence type="predicted"/>
<keyword evidence="2" id="KW-1133">Transmembrane helix</keyword>